<name>A0A9X3RYX6_9ACTN</name>
<keyword evidence="3" id="KW-1185">Reference proteome</keyword>
<protein>
    <submittedName>
        <fullName evidence="2">Cupin domain-containing protein</fullName>
    </submittedName>
</protein>
<evidence type="ECO:0000259" key="1">
    <source>
        <dbReference type="Pfam" id="PF07883"/>
    </source>
</evidence>
<feature type="domain" description="Cupin type-2" evidence="1">
    <location>
        <begin position="37"/>
        <end position="107"/>
    </location>
</feature>
<sequence length="165" mass="17258">MTDPNFLAPEWETPPEMPIRGVRLGAAAGAQELGATLYELPAGTAVSPYHLHYGNEELLFVLFGRPLLRTPLGDRRLEPGAVVSFVRGPDGAHGVSNPADAEVAAIVLLVSTMNVPDVAVHLSTGTLLAMTELGGGKVFRAGTDVPVFEALAESLAEDQRGTSSA</sequence>
<dbReference type="InterPro" id="IPR011051">
    <property type="entry name" value="RmlC_Cupin_sf"/>
</dbReference>
<dbReference type="InterPro" id="IPR014710">
    <property type="entry name" value="RmlC-like_jellyroll"/>
</dbReference>
<dbReference type="Gene3D" id="2.60.120.10">
    <property type="entry name" value="Jelly Rolls"/>
    <property type="match status" value="1"/>
</dbReference>
<dbReference type="AlphaFoldDB" id="A0A9X3RYX6"/>
<dbReference type="RefSeq" id="WP_270038359.1">
    <property type="nucleotide sequence ID" value="NZ_JAPDOD010000003.1"/>
</dbReference>
<dbReference type="EMBL" id="JAPDOD010000003">
    <property type="protein sequence ID" value="MDA0159599.1"/>
    <property type="molecule type" value="Genomic_DNA"/>
</dbReference>
<comment type="caution">
    <text evidence="2">The sequence shown here is derived from an EMBL/GenBank/DDBJ whole genome shotgun (WGS) entry which is preliminary data.</text>
</comment>
<accession>A0A9X3RYX6</accession>
<dbReference type="InterPro" id="IPR013096">
    <property type="entry name" value="Cupin_2"/>
</dbReference>
<evidence type="ECO:0000313" key="3">
    <source>
        <dbReference type="Proteomes" id="UP001149140"/>
    </source>
</evidence>
<dbReference type="Pfam" id="PF07883">
    <property type="entry name" value="Cupin_2"/>
    <property type="match status" value="1"/>
</dbReference>
<dbReference type="SUPFAM" id="SSF51182">
    <property type="entry name" value="RmlC-like cupins"/>
    <property type="match status" value="1"/>
</dbReference>
<reference evidence="2" key="1">
    <citation type="submission" date="2022-10" db="EMBL/GenBank/DDBJ databases">
        <title>The WGS of Solirubrobacter ginsenosidimutans DSM 21036.</title>
        <authorList>
            <person name="Jiang Z."/>
        </authorList>
    </citation>
    <scope>NUCLEOTIDE SEQUENCE</scope>
    <source>
        <strain evidence="2">DSM 21036</strain>
    </source>
</reference>
<dbReference type="Proteomes" id="UP001149140">
    <property type="component" value="Unassembled WGS sequence"/>
</dbReference>
<gene>
    <name evidence="2" type="ORF">OM076_04935</name>
</gene>
<evidence type="ECO:0000313" key="2">
    <source>
        <dbReference type="EMBL" id="MDA0159599.1"/>
    </source>
</evidence>
<proteinExistence type="predicted"/>
<organism evidence="2 3">
    <name type="scientific">Solirubrobacter ginsenosidimutans</name>
    <dbReference type="NCBI Taxonomy" id="490573"/>
    <lineage>
        <taxon>Bacteria</taxon>
        <taxon>Bacillati</taxon>
        <taxon>Actinomycetota</taxon>
        <taxon>Thermoleophilia</taxon>
        <taxon>Solirubrobacterales</taxon>
        <taxon>Solirubrobacteraceae</taxon>
        <taxon>Solirubrobacter</taxon>
    </lineage>
</organism>